<feature type="region of interest" description="Disordered" evidence="3">
    <location>
        <begin position="536"/>
        <end position="563"/>
    </location>
</feature>
<dbReference type="SUPFAM" id="SSF53254">
    <property type="entry name" value="Phosphoglycerate mutase-like"/>
    <property type="match status" value="1"/>
</dbReference>
<evidence type="ECO:0000256" key="1">
    <source>
        <dbReference type="ARBA" id="ARBA00022741"/>
    </source>
</evidence>
<evidence type="ECO:0000313" key="5">
    <source>
        <dbReference type="EMBL" id="KAK1766067.1"/>
    </source>
</evidence>
<dbReference type="CDD" id="cd07067">
    <property type="entry name" value="HP_PGM_like"/>
    <property type="match status" value="1"/>
</dbReference>
<dbReference type="GO" id="GO:0005829">
    <property type="term" value="C:cytosol"/>
    <property type="evidence" value="ECO:0007669"/>
    <property type="project" value="TreeGrafter"/>
</dbReference>
<keyword evidence="1" id="KW-0547">Nucleotide-binding</keyword>
<dbReference type="GO" id="GO:0005524">
    <property type="term" value="F:ATP binding"/>
    <property type="evidence" value="ECO:0007669"/>
    <property type="project" value="UniProtKB-KW"/>
</dbReference>
<dbReference type="PRINTS" id="PR00991">
    <property type="entry name" value="6PFRUCTKNASE"/>
</dbReference>
<dbReference type="InterPro" id="IPR027417">
    <property type="entry name" value="P-loop_NTPase"/>
</dbReference>
<comment type="caution">
    <text evidence="5">The sequence shown here is derived from an EMBL/GenBank/DDBJ whole genome shotgun (WGS) entry which is preliminary data.</text>
</comment>
<proteinExistence type="predicted"/>
<dbReference type="Gene3D" id="3.40.50.300">
    <property type="entry name" value="P-loop containing nucleotide triphosphate hydrolases"/>
    <property type="match status" value="1"/>
</dbReference>
<feature type="compositionally biased region" description="Basic and acidic residues" evidence="3">
    <location>
        <begin position="1"/>
        <end position="13"/>
    </location>
</feature>
<dbReference type="InterPro" id="IPR003094">
    <property type="entry name" value="6Pfruct_kin"/>
</dbReference>
<keyword evidence="2" id="KW-0067">ATP-binding</keyword>
<evidence type="ECO:0000256" key="3">
    <source>
        <dbReference type="SAM" id="MobiDB-lite"/>
    </source>
</evidence>
<dbReference type="GO" id="GO:0004331">
    <property type="term" value="F:fructose-2,6-bisphosphate 2-phosphatase activity"/>
    <property type="evidence" value="ECO:0007669"/>
    <property type="project" value="TreeGrafter"/>
</dbReference>
<dbReference type="Gene3D" id="3.40.50.1240">
    <property type="entry name" value="Phosphoglycerate mutase-like"/>
    <property type="match status" value="1"/>
</dbReference>
<dbReference type="FunFam" id="3.40.50.1240:FF:000031">
    <property type="entry name" value="6-phosphofructo-2-kinase/fructose-2, 6-bisphosphatase"/>
    <property type="match status" value="1"/>
</dbReference>
<dbReference type="InterPro" id="IPR013079">
    <property type="entry name" value="6Phosfructo_kin"/>
</dbReference>
<dbReference type="GO" id="GO:0006000">
    <property type="term" value="P:fructose metabolic process"/>
    <property type="evidence" value="ECO:0007669"/>
    <property type="project" value="InterPro"/>
</dbReference>
<dbReference type="GO" id="GO:0003873">
    <property type="term" value="F:6-phosphofructo-2-kinase activity"/>
    <property type="evidence" value="ECO:0007669"/>
    <property type="project" value="InterPro"/>
</dbReference>
<dbReference type="PANTHER" id="PTHR10606:SF39">
    <property type="entry name" value="6-PHOSPHOFRUCTO-2-KINASE_FRUCTOSE-2,6-BISPHOSPHATASE YLR345W-RELATED"/>
    <property type="match status" value="1"/>
</dbReference>
<evidence type="ECO:0000259" key="4">
    <source>
        <dbReference type="Pfam" id="PF01591"/>
    </source>
</evidence>
<sequence>MVDKENAEVEVTKAKSARAPPAQSELSDALITFPRPELTDDLDNPCADDTSTAEIAANAPRYRRRSSTFIDAIHDIAEDQGDLAPAQLYSTMSGRLFHSGRIAIVMVGLPARGKTHICVSMARYLQWLGVKTRIFHLGDYRRATVGQGGSIPEDYFFPNASPASIMLRQKILKKCREDIYSWLNHENGQVAIYDAVNHTASGRRSLAKEFGKHDVQTLFIESYVDDNRILTENARNVKISSPDFHGMEPDEAAKLYLRRIEMKIPAFETMNENELNYVKMINAGQTFFYNNVSFNYLSHRIVFYLTNLHIKSRTTFFVRAGITTEEDSYRADAPLSEDGRTYAAKMSEMLLKHREQERQALIAQGGPDLPLRPLTVWTSTRLRTIQTADYLKEKGYKVRQRSQMSQINPGVCEKLSERVIRRLYPDEIEKHELDPYHHRYPRAESYHDLAVRLEPIILELEREQNDLLIIAHESVLRVLYAYLMHCSTMEIPKLKFPRDEIIEIIPAAYQNEAKRIHIPGLDPKYIPSSPEDIRIPVPGPPSGALSPITGLSSPAEPVETRPPEKVVNKAAQMVADKLADED</sequence>
<feature type="domain" description="6-phosphofructo-2-kinase" evidence="4">
    <location>
        <begin position="91"/>
        <end position="311"/>
    </location>
</feature>
<evidence type="ECO:0000313" key="6">
    <source>
        <dbReference type="Proteomes" id="UP001244011"/>
    </source>
</evidence>
<keyword evidence="6" id="KW-1185">Reference proteome</keyword>
<protein>
    <submittedName>
        <fullName evidence="5">Elongator complex protein 2</fullName>
    </submittedName>
</protein>
<dbReference type="SUPFAM" id="SSF52540">
    <property type="entry name" value="P-loop containing nucleoside triphosphate hydrolases"/>
    <property type="match status" value="1"/>
</dbReference>
<dbReference type="Pfam" id="PF00300">
    <property type="entry name" value="His_Phos_1"/>
    <property type="match status" value="1"/>
</dbReference>
<dbReference type="Proteomes" id="UP001244011">
    <property type="component" value="Unassembled WGS sequence"/>
</dbReference>
<dbReference type="FunFam" id="3.40.50.300:FF:001280">
    <property type="entry name" value="Related to 6-phosphofructo-2-kinase"/>
    <property type="match status" value="1"/>
</dbReference>
<gene>
    <name evidence="5" type="ORF">QBC33DRAFT_515977</name>
</gene>
<dbReference type="PANTHER" id="PTHR10606">
    <property type="entry name" value="6-PHOSPHOFRUCTO-2-KINASE/FRUCTOSE-2,6-BISPHOSPHATASE"/>
    <property type="match status" value="1"/>
</dbReference>
<accession>A0AAJ0BY88</accession>
<dbReference type="SMART" id="SM00855">
    <property type="entry name" value="PGAM"/>
    <property type="match status" value="1"/>
</dbReference>
<dbReference type="EMBL" id="MU839012">
    <property type="protein sequence ID" value="KAK1766067.1"/>
    <property type="molecule type" value="Genomic_DNA"/>
</dbReference>
<dbReference type="RefSeq" id="XP_060282280.1">
    <property type="nucleotide sequence ID" value="XM_060426117.1"/>
</dbReference>
<dbReference type="InterPro" id="IPR029033">
    <property type="entry name" value="His_PPase_superfam"/>
</dbReference>
<reference evidence="5" key="1">
    <citation type="submission" date="2023-06" db="EMBL/GenBank/DDBJ databases">
        <title>Genome-scale phylogeny and comparative genomics of the fungal order Sordariales.</title>
        <authorList>
            <consortium name="Lawrence Berkeley National Laboratory"/>
            <person name="Hensen N."/>
            <person name="Bonometti L."/>
            <person name="Westerberg I."/>
            <person name="Brannstrom I.O."/>
            <person name="Guillou S."/>
            <person name="Cros-Aarteil S."/>
            <person name="Calhoun S."/>
            <person name="Haridas S."/>
            <person name="Kuo A."/>
            <person name="Mondo S."/>
            <person name="Pangilinan J."/>
            <person name="Riley R."/>
            <person name="Labutti K."/>
            <person name="Andreopoulos B."/>
            <person name="Lipzen A."/>
            <person name="Chen C."/>
            <person name="Yanf M."/>
            <person name="Daum C."/>
            <person name="Ng V."/>
            <person name="Clum A."/>
            <person name="Steindorff A."/>
            <person name="Ohm R."/>
            <person name="Martin F."/>
            <person name="Silar P."/>
            <person name="Natvig D."/>
            <person name="Lalanne C."/>
            <person name="Gautier V."/>
            <person name="Ament-Velasquez S.L."/>
            <person name="Kruys A."/>
            <person name="Hutchinson M.I."/>
            <person name="Powell A.J."/>
            <person name="Barry K."/>
            <person name="Miller A.N."/>
            <person name="Grigoriev I.V."/>
            <person name="Debuchy R."/>
            <person name="Gladieux P."/>
            <person name="Thoren M.H."/>
            <person name="Johannesson H."/>
        </authorList>
    </citation>
    <scope>NUCLEOTIDE SEQUENCE</scope>
    <source>
        <strain evidence="5">8032-3</strain>
    </source>
</reference>
<organism evidence="5 6">
    <name type="scientific">Phialemonium atrogriseum</name>
    <dbReference type="NCBI Taxonomy" id="1093897"/>
    <lineage>
        <taxon>Eukaryota</taxon>
        <taxon>Fungi</taxon>
        <taxon>Dikarya</taxon>
        <taxon>Ascomycota</taxon>
        <taxon>Pezizomycotina</taxon>
        <taxon>Sordariomycetes</taxon>
        <taxon>Sordariomycetidae</taxon>
        <taxon>Cephalothecales</taxon>
        <taxon>Cephalothecaceae</taxon>
        <taxon>Phialemonium</taxon>
    </lineage>
</organism>
<dbReference type="GO" id="GO:0006003">
    <property type="term" value="P:fructose 2,6-bisphosphate metabolic process"/>
    <property type="evidence" value="ECO:0007669"/>
    <property type="project" value="InterPro"/>
</dbReference>
<name>A0AAJ0BY88_9PEZI</name>
<dbReference type="InterPro" id="IPR013078">
    <property type="entry name" value="His_Pase_superF_clade-1"/>
</dbReference>
<feature type="region of interest" description="Disordered" evidence="3">
    <location>
        <begin position="1"/>
        <end position="22"/>
    </location>
</feature>
<dbReference type="AlphaFoldDB" id="A0AAJ0BY88"/>
<dbReference type="GeneID" id="85309304"/>
<dbReference type="Pfam" id="PF01591">
    <property type="entry name" value="6PF2K"/>
    <property type="match status" value="1"/>
</dbReference>
<evidence type="ECO:0000256" key="2">
    <source>
        <dbReference type="ARBA" id="ARBA00022840"/>
    </source>
</evidence>